<evidence type="ECO:0000256" key="1">
    <source>
        <dbReference type="ARBA" id="ARBA00023002"/>
    </source>
</evidence>
<dbReference type="EMBL" id="CP136051">
    <property type="protein sequence ID" value="WOK09445.1"/>
    <property type="molecule type" value="Genomic_DNA"/>
</dbReference>
<dbReference type="InterPro" id="IPR002347">
    <property type="entry name" value="SDR_fam"/>
</dbReference>
<dbReference type="SUPFAM" id="SSF51735">
    <property type="entry name" value="NAD(P)-binding Rossmann-fold domains"/>
    <property type="match status" value="1"/>
</dbReference>
<name>A0ABZ0IZT0_9BACT</name>
<reference evidence="2 3" key="1">
    <citation type="journal article" date="2023" name="Microbiol. Resour. Announc.">
        <title>Complete Genome Sequence of Imperialibacter roseus strain P4T.</title>
        <authorList>
            <person name="Tizabi D.R."/>
            <person name="Bachvaroff T."/>
            <person name="Hill R.T."/>
        </authorList>
    </citation>
    <scope>NUCLEOTIDE SEQUENCE [LARGE SCALE GENOMIC DNA]</scope>
    <source>
        <strain evidence="2 3">P4T</strain>
    </source>
</reference>
<organism evidence="2 3">
    <name type="scientific">Imperialibacter roseus</name>
    <dbReference type="NCBI Taxonomy" id="1324217"/>
    <lineage>
        <taxon>Bacteria</taxon>
        <taxon>Pseudomonadati</taxon>
        <taxon>Bacteroidota</taxon>
        <taxon>Cytophagia</taxon>
        <taxon>Cytophagales</taxon>
        <taxon>Flammeovirgaceae</taxon>
        <taxon>Imperialibacter</taxon>
    </lineage>
</organism>
<keyword evidence="1 2" id="KW-0560">Oxidoreductase</keyword>
<protein>
    <submittedName>
        <fullName evidence="2">SDR family oxidoreductase</fullName>
        <ecNumber evidence="2">1.-.-.-</ecNumber>
    </submittedName>
</protein>
<dbReference type="PRINTS" id="PR00081">
    <property type="entry name" value="GDHRDH"/>
</dbReference>
<dbReference type="PANTHER" id="PTHR43157:SF31">
    <property type="entry name" value="PHOSPHATIDYLINOSITOL-GLYCAN BIOSYNTHESIS CLASS F PROTEIN"/>
    <property type="match status" value="1"/>
</dbReference>
<dbReference type="EC" id="1.-.-.-" evidence="2"/>
<gene>
    <name evidence="2" type="ORF">RT717_12425</name>
</gene>
<evidence type="ECO:0000313" key="3">
    <source>
        <dbReference type="Proteomes" id="UP001302349"/>
    </source>
</evidence>
<accession>A0ABZ0IZT0</accession>
<dbReference type="RefSeq" id="WP_317492063.1">
    <property type="nucleotide sequence ID" value="NZ_CP136051.1"/>
</dbReference>
<dbReference type="Pfam" id="PF00106">
    <property type="entry name" value="adh_short"/>
    <property type="match status" value="1"/>
</dbReference>
<dbReference type="PANTHER" id="PTHR43157">
    <property type="entry name" value="PHOSPHATIDYLINOSITOL-GLYCAN BIOSYNTHESIS CLASS F PROTEIN-RELATED"/>
    <property type="match status" value="1"/>
</dbReference>
<dbReference type="Gene3D" id="3.40.50.720">
    <property type="entry name" value="NAD(P)-binding Rossmann-like Domain"/>
    <property type="match status" value="1"/>
</dbReference>
<proteinExistence type="predicted"/>
<evidence type="ECO:0000313" key="2">
    <source>
        <dbReference type="EMBL" id="WOK09445.1"/>
    </source>
</evidence>
<dbReference type="Proteomes" id="UP001302349">
    <property type="component" value="Chromosome"/>
</dbReference>
<dbReference type="InterPro" id="IPR036291">
    <property type="entry name" value="NAD(P)-bd_dom_sf"/>
</dbReference>
<sequence>MKTVVVTGATAGIGFETAKQLAQKGYRVIHLARNKDKARKADSLIKAAAGHENVHHIVADLADLRSIQEAAGKIKEISRRIDALINNAGGIIDVDDRSKDGIEMNFAINHLGHFYLTNLLINELVASKARVINVSSEAHKIGYLNIERIKENKGLTSGFKGYGDAKLCNLLFTKSLHEQYSDRGLTAFSVHPGVVKTNFGHNMKGFVSGVVKFAQLFMITAAKGAATSVYLATKEGIEKNSGGYFKSRHLTTPSTQATSDKNAEDLWKLSEQIIKEALEN</sequence>
<dbReference type="CDD" id="cd05327">
    <property type="entry name" value="retinol-DH_like_SDR_c_like"/>
    <property type="match status" value="1"/>
</dbReference>
<dbReference type="GO" id="GO:0016491">
    <property type="term" value="F:oxidoreductase activity"/>
    <property type="evidence" value="ECO:0007669"/>
    <property type="project" value="UniProtKB-KW"/>
</dbReference>
<keyword evidence="3" id="KW-1185">Reference proteome</keyword>